<feature type="domain" description="THD" evidence="8">
    <location>
        <begin position="135"/>
        <end position="278"/>
    </location>
</feature>
<reference evidence="9" key="1">
    <citation type="journal article" date="2021" name="Cell">
        <title>Tracing the genetic footprints of vertebrate landing in non-teleost ray-finned fishes.</title>
        <authorList>
            <person name="Bi X."/>
            <person name="Wang K."/>
            <person name="Yang L."/>
            <person name="Pan H."/>
            <person name="Jiang H."/>
            <person name="Wei Q."/>
            <person name="Fang M."/>
            <person name="Yu H."/>
            <person name="Zhu C."/>
            <person name="Cai Y."/>
            <person name="He Y."/>
            <person name="Gan X."/>
            <person name="Zeng H."/>
            <person name="Yu D."/>
            <person name="Zhu Y."/>
            <person name="Jiang H."/>
            <person name="Qiu Q."/>
            <person name="Yang H."/>
            <person name="Zhang Y.E."/>
            <person name="Wang W."/>
            <person name="Zhu M."/>
            <person name="He S."/>
            <person name="Zhang G."/>
        </authorList>
    </citation>
    <scope>NUCLEOTIDE SEQUENCE</scope>
    <source>
        <strain evidence="9">Allg_001</strain>
    </source>
</reference>
<proteinExistence type="inferred from homology"/>
<gene>
    <name evidence="9" type="primary">Tnfsf13b</name>
    <name evidence="9" type="ORF">GTO95_0018655</name>
</gene>
<dbReference type="InterPro" id="IPR008983">
    <property type="entry name" value="Tumour_necrosis_fac-like_dom"/>
</dbReference>
<keyword evidence="7" id="KW-0472">Membrane</keyword>
<accession>A0A8J7NQN6</accession>
<dbReference type="GO" id="GO:0016020">
    <property type="term" value="C:membrane"/>
    <property type="evidence" value="ECO:0007669"/>
    <property type="project" value="InterPro"/>
</dbReference>
<feature type="transmembrane region" description="Helical" evidence="7">
    <location>
        <begin position="28"/>
        <end position="55"/>
    </location>
</feature>
<evidence type="ECO:0000256" key="2">
    <source>
        <dbReference type="ARBA" id="ARBA00008670"/>
    </source>
</evidence>
<protein>
    <submittedName>
        <fullName evidence="9">TN13B factor</fullName>
    </submittedName>
</protein>
<comment type="similarity">
    <text evidence="2">Belongs to the tumor necrosis factor family.</text>
</comment>
<comment type="subcellular location">
    <subcellularLocation>
        <location evidence="1">Secreted</location>
    </subcellularLocation>
</comment>
<dbReference type="GO" id="GO:0030890">
    <property type="term" value="P:positive regulation of B cell proliferation"/>
    <property type="evidence" value="ECO:0007669"/>
    <property type="project" value="TreeGrafter"/>
</dbReference>
<dbReference type="InterPro" id="IPR006052">
    <property type="entry name" value="TNF_dom"/>
</dbReference>
<dbReference type="PANTHER" id="PTHR15151:SF24">
    <property type="entry name" value="A PROLIFERATION-INDUCING LIGAND-LIKE PROTEIN-RELATED"/>
    <property type="match status" value="1"/>
</dbReference>
<dbReference type="GO" id="GO:0005164">
    <property type="term" value="F:tumor necrosis factor receptor binding"/>
    <property type="evidence" value="ECO:0007669"/>
    <property type="project" value="InterPro"/>
</dbReference>
<keyword evidence="6" id="KW-0325">Glycoprotein</keyword>
<keyword evidence="10" id="KW-1185">Reference proteome</keyword>
<evidence type="ECO:0000256" key="1">
    <source>
        <dbReference type="ARBA" id="ARBA00004613"/>
    </source>
</evidence>
<dbReference type="AlphaFoldDB" id="A0A8J7NQN6"/>
<comment type="caution">
    <text evidence="9">The sequence shown here is derived from an EMBL/GenBank/DDBJ whole genome shotgun (WGS) entry which is preliminary data.</text>
</comment>
<organism evidence="9 10">
    <name type="scientific">Atractosteus spatula</name>
    <name type="common">Alligator gar</name>
    <name type="synonym">Lepisosteus spatula</name>
    <dbReference type="NCBI Taxonomy" id="7917"/>
    <lineage>
        <taxon>Eukaryota</taxon>
        <taxon>Metazoa</taxon>
        <taxon>Chordata</taxon>
        <taxon>Craniata</taxon>
        <taxon>Vertebrata</taxon>
        <taxon>Euteleostomi</taxon>
        <taxon>Actinopterygii</taxon>
        <taxon>Neopterygii</taxon>
        <taxon>Holostei</taxon>
        <taxon>Semionotiformes</taxon>
        <taxon>Lepisosteidae</taxon>
        <taxon>Atractosteus</taxon>
    </lineage>
</organism>
<dbReference type="PANTHER" id="PTHR15151">
    <property type="entry name" value="PROTEIN EIGER"/>
    <property type="match status" value="1"/>
</dbReference>
<evidence type="ECO:0000256" key="6">
    <source>
        <dbReference type="ARBA" id="ARBA00023180"/>
    </source>
</evidence>
<evidence type="ECO:0000256" key="7">
    <source>
        <dbReference type="SAM" id="Phobius"/>
    </source>
</evidence>
<name>A0A8J7NQN6_ATRSP</name>
<dbReference type="EMBL" id="JAAWVO010031857">
    <property type="protein sequence ID" value="MBN3316813.1"/>
    <property type="molecule type" value="Genomic_DNA"/>
</dbReference>
<dbReference type="Pfam" id="PF00229">
    <property type="entry name" value="TNF"/>
    <property type="match status" value="1"/>
</dbReference>
<keyword evidence="7" id="KW-0812">Transmembrane</keyword>
<dbReference type="InterPro" id="IPR051748">
    <property type="entry name" value="TNF_Ligand_Superfamily"/>
</dbReference>
<evidence type="ECO:0000313" key="9">
    <source>
        <dbReference type="EMBL" id="MBN3316813.1"/>
    </source>
</evidence>
<sequence>MFLIKQLKPAMNPAVRTLRNDSDIQQKCLMSTILVLILAAIMSSSMSAVSLYHIMTLKAEVASLKTEVFKKREEQICSLSCHDTETTQLPSNNQQKLNYLNDEAVAQPSMDKSKTQQRRRRLRRHSVDNVIIFQPCLQMIADDKRSTFQKVTISDQYTAIPWLPGLKRGTALEEKNNTIYVKEAGYFFVYSQVYYKDKIFAMGHIIIRKKEHIVGDELQNVTLFRCIQNMDPIYPFNTCYTAGIVKLEEGDSIELLIPRRTANVSLDGDSTFFGAIKLV</sequence>
<feature type="non-terminal residue" evidence="9">
    <location>
        <position position="1"/>
    </location>
</feature>
<keyword evidence="4" id="KW-0964">Secreted</keyword>
<evidence type="ECO:0000259" key="8">
    <source>
        <dbReference type="PROSITE" id="PS50049"/>
    </source>
</evidence>
<keyword evidence="3" id="KW-0202">Cytokine</keyword>
<keyword evidence="5" id="KW-1015">Disulfide bond</keyword>
<evidence type="ECO:0000313" key="10">
    <source>
        <dbReference type="Proteomes" id="UP000736164"/>
    </source>
</evidence>
<dbReference type="GO" id="GO:0006955">
    <property type="term" value="P:immune response"/>
    <property type="evidence" value="ECO:0007669"/>
    <property type="project" value="InterPro"/>
</dbReference>
<dbReference type="SUPFAM" id="SSF49842">
    <property type="entry name" value="TNF-like"/>
    <property type="match status" value="1"/>
</dbReference>
<evidence type="ECO:0000256" key="3">
    <source>
        <dbReference type="ARBA" id="ARBA00022514"/>
    </source>
</evidence>
<dbReference type="Proteomes" id="UP000736164">
    <property type="component" value="Unassembled WGS sequence"/>
</dbReference>
<keyword evidence="7" id="KW-1133">Transmembrane helix</keyword>
<dbReference type="GO" id="GO:0005615">
    <property type="term" value="C:extracellular space"/>
    <property type="evidence" value="ECO:0007669"/>
    <property type="project" value="UniProtKB-KW"/>
</dbReference>
<dbReference type="PROSITE" id="PS50049">
    <property type="entry name" value="THD_2"/>
    <property type="match status" value="1"/>
</dbReference>
<feature type="non-terminal residue" evidence="9">
    <location>
        <position position="279"/>
    </location>
</feature>
<evidence type="ECO:0000256" key="4">
    <source>
        <dbReference type="ARBA" id="ARBA00022525"/>
    </source>
</evidence>
<dbReference type="GO" id="GO:0005125">
    <property type="term" value="F:cytokine activity"/>
    <property type="evidence" value="ECO:0007669"/>
    <property type="project" value="UniProtKB-KW"/>
</dbReference>
<dbReference type="Gene3D" id="2.60.120.40">
    <property type="match status" value="1"/>
</dbReference>
<evidence type="ECO:0000256" key="5">
    <source>
        <dbReference type="ARBA" id="ARBA00023157"/>
    </source>
</evidence>